<gene>
    <name evidence="1" type="ORF">SAMN06265222_12243</name>
</gene>
<reference evidence="1 2" key="1">
    <citation type="submission" date="2017-05" db="EMBL/GenBank/DDBJ databases">
        <authorList>
            <person name="Varghese N."/>
            <person name="Submissions S."/>
        </authorList>
    </citation>
    <scope>NUCLEOTIDE SEQUENCE [LARGE SCALE GENOMIC DNA]</scope>
    <source>
        <strain evidence="1 2">DSM 25457</strain>
    </source>
</reference>
<comment type="caution">
    <text evidence="1">The sequence shown here is derived from an EMBL/GenBank/DDBJ whole genome shotgun (WGS) entry which is preliminary data.</text>
</comment>
<keyword evidence="2" id="KW-1185">Reference proteome</keyword>
<name>A0ABY1QRQ4_9BACT</name>
<evidence type="ECO:0000313" key="2">
    <source>
        <dbReference type="Proteomes" id="UP001158067"/>
    </source>
</evidence>
<sequence length="61" mass="6813">MERHSSLDLDLADRVLSPQSVCRDVTSMFQTPGDDSNAQACPYEMACPYETAYPHETCLSQ</sequence>
<accession>A0ABY1QRQ4</accession>
<organism evidence="1 2">
    <name type="scientific">Neorhodopirellula lusitana</name>
    <dbReference type="NCBI Taxonomy" id="445327"/>
    <lineage>
        <taxon>Bacteria</taxon>
        <taxon>Pseudomonadati</taxon>
        <taxon>Planctomycetota</taxon>
        <taxon>Planctomycetia</taxon>
        <taxon>Pirellulales</taxon>
        <taxon>Pirellulaceae</taxon>
        <taxon>Neorhodopirellula</taxon>
    </lineage>
</organism>
<proteinExistence type="predicted"/>
<evidence type="ECO:0000313" key="1">
    <source>
        <dbReference type="EMBL" id="SMP76931.1"/>
    </source>
</evidence>
<dbReference type="Proteomes" id="UP001158067">
    <property type="component" value="Unassembled WGS sequence"/>
</dbReference>
<protein>
    <submittedName>
        <fullName evidence="1">Uncharacterized protein</fullName>
    </submittedName>
</protein>
<dbReference type="EMBL" id="FXUG01000022">
    <property type="protein sequence ID" value="SMP76931.1"/>
    <property type="molecule type" value="Genomic_DNA"/>
</dbReference>